<sequence length="169" mass="18822">MGKNISTSTDRYSTLEGVLERIVFFNEENGFTVARLQVAKRHDLVAIVGVLPSPMPGETLRLKGEWVVDNKFGEQFRVQSCLSVLPATLTGIEKYLGSGLVKGIGPIMAKRIVTRFGLETLDIIEDSIEKLLEVEGIGSIRVERITKAWQEQREIREVMIFLQGEGVSS</sequence>
<dbReference type="InterPro" id="IPR010994">
    <property type="entry name" value="RuvA_2-like"/>
</dbReference>
<name>X0U4H5_9ZZZZ</name>
<accession>X0U4H5</accession>
<proteinExistence type="predicted"/>
<reference evidence="2" key="1">
    <citation type="journal article" date="2014" name="Front. Microbiol.">
        <title>High frequency of phylogenetically diverse reductive dehalogenase-homologous genes in deep subseafloor sedimentary metagenomes.</title>
        <authorList>
            <person name="Kawai M."/>
            <person name="Futagami T."/>
            <person name="Toyoda A."/>
            <person name="Takaki Y."/>
            <person name="Nishi S."/>
            <person name="Hori S."/>
            <person name="Arai W."/>
            <person name="Tsubouchi T."/>
            <person name="Morono Y."/>
            <person name="Uchiyama I."/>
            <person name="Ito T."/>
            <person name="Fujiyama A."/>
            <person name="Inagaki F."/>
            <person name="Takami H."/>
        </authorList>
    </citation>
    <scope>NUCLEOTIDE SEQUENCE</scope>
    <source>
        <strain evidence="2">Expedition CK06-06</strain>
    </source>
</reference>
<dbReference type="SUPFAM" id="SSF47781">
    <property type="entry name" value="RuvA domain 2-like"/>
    <property type="match status" value="1"/>
</dbReference>
<dbReference type="Pfam" id="PF14520">
    <property type="entry name" value="HHH_5"/>
    <property type="match status" value="1"/>
</dbReference>
<gene>
    <name evidence="2" type="ORF">S01H1_43520</name>
</gene>
<evidence type="ECO:0000313" key="2">
    <source>
        <dbReference type="EMBL" id="GAG00654.1"/>
    </source>
</evidence>
<feature type="non-terminal residue" evidence="2">
    <location>
        <position position="169"/>
    </location>
</feature>
<dbReference type="EMBL" id="BARS01027730">
    <property type="protein sequence ID" value="GAG00654.1"/>
    <property type="molecule type" value="Genomic_DNA"/>
</dbReference>
<comment type="caution">
    <text evidence="2">The sequence shown here is derived from an EMBL/GenBank/DDBJ whole genome shotgun (WGS) entry which is preliminary data.</text>
</comment>
<organism evidence="2">
    <name type="scientific">marine sediment metagenome</name>
    <dbReference type="NCBI Taxonomy" id="412755"/>
    <lineage>
        <taxon>unclassified sequences</taxon>
        <taxon>metagenomes</taxon>
        <taxon>ecological metagenomes</taxon>
    </lineage>
</organism>
<dbReference type="Gene3D" id="1.10.150.20">
    <property type="entry name" value="5' to 3' exonuclease, C-terminal subdomain"/>
    <property type="match status" value="1"/>
</dbReference>
<evidence type="ECO:0000259" key="1">
    <source>
        <dbReference type="Pfam" id="PF23139"/>
    </source>
</evidence>
<dbReference type="InterPro" id="IPR055446">
    <property type="entry name" value="RecD2_N_OB"/>
</dbReference>
<protein>
    <recommendedName>
        <fullName evidence="1">ATP-dependent RecD2 DNA helicase OB-fold domain-containing protein</fullName>
    </recommendedName>
</protein>
<feature type="domain" description="ATP-dependent RecD2 DNA helicase OB-fold" evidence="1">
    <location>
        <begin position="14"/>
        <end position="86"/>
    </location>
</feature>
<dbReference type="AlphaFoldDB" id="X0U4H5"/>
<dbReference type="Pfam" id="PF23139">
    <property type="entry name" value="OB_YrrC"/>
    <property type="match status" value="1"/>
</dbReference>